<evidence type="ECO:0000256" key="1">
    <source>
        <dbReference type="SAM" id="MobiDB-lite"/>
    </source>
</evidence>
<feature type="compositionally biased region" description="Polar residues" evidence="1">
    <location>
        <begin position="217"/>
        <end position="227"/>
    </location>
</feature>
<dbReference type="Pfam" id="PF15915">
    <property type="entry name" value="BAT"/>
    <property type="match status" value="1"/>
</dbReference>
<protein>
    <submittedName>
        <fullName evidence="3">Bacterio-opsin activator HTH domain protein</fullName>
    </submittedName>
</protein>
<sequence length="227" mass="24999">MSDTQQRERSPRVREIEFDITAPAYPFVQVSVELDCRIELAEMIPRGNGRYAEFFTVSGGEPSRVEALVSDHEGADVRCLREHENGALLEVLVAADCPAVELAKLGALPRTVRSSDGTGRIVAEVPSRHDAGEITNAFLERVPEAEFVAKRKTDTLTPPFSRPAFRQELRSRLTDASWKSSRPPSRPATTTGPEGVPGRRSRPNSASRRRRSHSTSCLLYTSLSGLA</sequence>
<proteinExistence type="predicted"/>
<feature type="compositionally biased region" description="Basic residues" evidence="1">
    <location>
        <begin position="199"/>
        <end position="213"/>
    </location>
</feature>
<keyword evidence="4" id="KW-1185">Reference proteome</keyword>
<name>L9Y286_9EURY</name>
<feature type="domain" description="Bacterioopsin transcriptional activator GAF and HTH associated" evidence="2">
    <location>
        <begin position="13"/>
        <end position="154"/>
    </location>
</feature>
<dbReference type="InterPro" id="IPR031803">
    <property type="entry name" value="BAT_GAF/HTH-assoc"/>
</dbReference>
<feature type="compositionally biased region" description="Polar residues" evidence="1">
    <location>
        <begin position="177"/>
        <end position="192"/>
    </location>
</feature>
<evidence type="ECO:0000313" key="3">
    <source>
        <dbReference type="EMBL" id="ELY67832.1"/>
    </source>
</evidence>
<feature type="non-terminal residue" evidence="3">
    <location>
        <position position="227"/>
    </location>
</feature>
<dbReference type="EMBL" id="AOID01000027">
    <property type="protein sequence ID" value="ELY67832.1"/>
    <property type="molecule type" value="Genomic_DNA"/>
</dbReference>
<organism evidence="3 4">
    <name type="scientific">Natrinema versiforme JCM 10478</name>
    <dbReference type="NCBI Taxonomy" id="1227496"/>
    <lineage>
        <taxon>Archaea</taxon>
        <taxon>Methanobacteriati</taxon>
        <taxon>Methanobacteriota</taxon>
        <taxon>Stenosarchaea group</taxon>
        <taxon>Halobacteria</taxon>
        <taxon>Halobacteriales</taxon>
        <taxon>Natrialbaceae</taxon>
        <taxon>Natrinema</taxon>
    </lineage>
</organism>
<reference evidence="3 4" key="1">
    <citation type="journal article" date="2014" name="PLoS Genet.">
        <title>Phylogenetically driven sequencing of extremely halophilic archaea reveals strategies for static and dynamic osmo-response.</title>
        <authorList>
            <person name="Becker E.A."/>
            <person name="Seitzer P.M."/>
            <person name="Tritt A."/>
            <person name="Larsen D."/>
            <person name="Krusor M."/>
            <person name="Yao A.I."/>
            <person name="Wu D."/>
            <person name="Madern D."/>
            <person name="Eisen J.A."/>
            <person name="Darling A.E."/>
            <person name="Facciotti M.T."/>
        </authorList>
    </citation>
    <scope>NUCLEOTIDE SEQUENCE [LARGE SCALE GENOMIC DNA]</scope>
    <source>
        <strain evidence="3 4">JCM 10478</strain>
    </source>
</reference>
<dbReference type="AlphaFoldDB" id="L9Y286"/>
<evidence type="ECO:0000259" key="2">
    <source>
        <dbReference type="Pfam" id="PF15915"/>
    </source>
</evidence>
<feature type="region of interest" description="Disordered" evidence="1">
    <location>
        <begin position="171"/>
        <end position="227"/>
    </location>
</feature>
<gene>
    <name evidence="3" type="ORF">C489_09736</name>
</gene>
<evidence type="ECO:0000313" key="4">
    <source>
        <dbReference type="Proteomes" id="UP000011632"/>
    </source>
</evidence>
<comment type="caution">
    <text evidence="3">The sequence shown here is derived from an EMBL/GenBank/DDBJ whole genome shotgun (WGS) entry which is preliminary data.</text>
</comment>
<accession>L9Y286</accession>
<dbReference type="Proteomes" id="UP000011632">
    <property type="component" value="Unassembled WGS sequence"/>
</dbReference>